<feature type="compositionally biased region" description="Low complexity" evidence="2">
    <location>
        <begin position="7"/>
        <end position="26"/>
    </location>
</feature>
<evidence type="ECO:0000256" key="2">
    <source>
        <dbReference type="SAM" id="MobiDB-lite"/>
    </source>
</evidence>
<sequence>MAEPRDVNVSVVVDRSDGSGSSSESVSVGFNVKVVIKNEQPKEKTLKSITCEESQSATVESGSKSTVTKVKEHEPAQLPGVLRAEKFEEIDEIPVHRLVQRVRCPKMCSSYAKPWFCSRCYEQVYFAFNGICYCPCGKYRIETTLFRCNVETHLFDSGIRAVPDNEHHSVQPDQKNKEQLMIWCLLLFCEMLLVLVKRNIALLTELKEDSTLRKAFLLTSSAVRPILTPTLLDVEPVKIRFLPAPFNEWLCEVFVSEIFADAREVLPARDKLLERLETEQNELVRYKQLMDEVLVDKSLNLDADKVVTDVRKYLLDSRYADEVREFLAVVEEAA</sequence>
<protein>
    <submittedName>
        <fullName evidence="3">Uncharacterized protein</fullName>
    </submittedName>
</protein>
<evidence type="ECO:0000256" key="1">
    <source>
        <dbReference type="SAM" id="Coils"/>
    </source>
</evidence>
<reference evidence="3" key="1">
    <citation type="submission" date="2023-06" db="EMBL/GenBank/DDBJ databases">
        <title>Genomic analysis of the entomopathogenic nematode Steinernema hermaphroditum.</title>
        <authorList>
            <person name="Schwarz E.M."/>
            <person name="Heppert J.K."/>
            <person name="Baniya A."/>
            <person name="Schwartz H.T."/>
            <person name="Tan C.-H."/>
            <person name="Antoshechkin I."/>
            <person name="Sternberg P.W."/>
            <person name="Goodrich-Blair H."/>
            <person name="Dillman A.R."/>
        </authorList>
    </citation>
    <scope>NUCLEOTIDE SEQUENCE</scope>
    <source>
        <strain evidence="3">PS9179</strain>
        <tissue evidence="3">Whole animal</tissue>
    </source>
</reference>
<keyword evidence="4" id="KW-1185">Reference proteome</keyword>
<dbReference type="AlphaFoldDB" id="A0AA39M7W7"/>
<gene>
    <name evidence="3" type="ORF">QR680_008461</name>
</gene>
<dbReference type="Proteomes" id="UP001175271">
    <property type="component" value="Unassembled WGS sequence"/>
</dbReference>
<dbReference type="EMBL" id="JAUCMV010000001">
    <property type="protein sequence ID" value="KAK0424023.1"/>
    <property type="molecule type" value="Genomic_DNA"/>
</dbReference>
<feature type="coiled-coil region" evidence="1">
    <location>
        <begin position="269"/>
        <end position="296"/>
    </location>
</feature>
<evidence type="ECO:0000313" key="4">
    <source>
        <dbReference type="Proteomes" id="UP001175271"/>
    </source>
</evidence>
<keyword evidence="1" id="KW-0175">Coiled coil</keyword>
<proteinExistence type="predicted"/>
<comment type="caution">
    <text evidence="3">The sequence shown here is derived from an EMBL/GenBank/DDBJ whole genome shotgun (WGS) entry which is preliminary data.</text>
</comment>
<name>A0AA39M7W7_9BILA</name>
<evidence type="ECO:0000313" key="3">
    <source>
        <dbReference type="EMBL" id="KAK0424023.1"/>
    </source>
</evidence>
<accession>A0AA39M7W7</accession>
<feature type="region of interest" description="Disordered" evidence="2">
    <location>
        <begin position="1"/>
        <end position="26"/>
    </location>
</feature>
<organism evidence="3 4">
    <name type="scientific">Steinernema hermaphroditum</name>
    <dbReference type="NCBI Taxonomy" id="289476"/>
    <lineage>
        <taxon>Eukaryota</taxon>
        <taxon>Metazoa</taxon>
        <taxon>Ecdysozoa</taxon>
        <taxon>Nematoda</taxon>
        <taxon>Chromadorea</taxon>
        <taxon>Rhabditida</taxon>
        <taxon>Tylenchina</taxon>
        <taxon>Panagrolaimomorpha</taxon>
        <taxon>Strongyloidoidea</taxon>
        <taxon>Steinernematidae</taxon>
        <taxon>Steinernema</taxon>
    </lineage>
</organism>